<evidence type="ECO:0000256" key="1">
    <source>
        <dbReference type="ARBA" id="ARBA00006594"/>
    </source>
</evidence>
<comment type="similarity">
    <text evidence="1">Belongs to the N(4)/N(6)-methyltransferase family.</text>
</comment>
<evidence type="ECO:0000256" key="4">
    <source>
        <dbReference type="ARBA" id="ARBA00022679"/>
    </source>
</evidence>
<evidence type="ECO:0000256" key="6">
    <source>
        <dbReference type="ARBA" id="ARBA00047942"/>
    </source>
</evidence>
<evidence type="ECO:0000256" key="2">
    <source>
        <dbReference type="ARBA" id="ARBA00011900"/>
    </source>
</evidence>
<dbReference type="PANTHER" id="PTHR30481">
    <property type="entry name" value="DNA ADENINE METHYLASE"/>
    <property type="match status" value="1"/>
</dbReference>
<dbReference type="REBASE" id="97858">
    <property type="entry name" value="M.UthD06ORFAP"/>
</dbReference>
<dbReference type="EMBL" id="KF900815">
    <property type="protein sequence ID" value="AIF07910.1"/>
    <property type="molecule type" value="Genomic_DNA"/>
</dbReference>
<dbReference type="GO" id="GO:0032259">
    <property type="term" value="P:methylation"/>
    <property type="evidence" value="ECO:0007669"/>
    <property type="project" value="UniProtKB-KW"/>
</dbReference>
<keyword evidence="3 7" id="KW-0489">Methyltransferase</keyword>
<reference evidence="7" key="1">
    <citation type="journal article" date="2014" name="Genome Biol. Evol.">
        <title>Pangenome evidence for extensive interdomain horizontal transfer affecting lineage core and shell genes in uncultured planktonic thaumarchaeota and euryarchaeota.</title>
        <authorList>
            <person name="Deschamps P."/>
            <person name="Zivanovic Y."/>
            <person name="Moreira D."/>
            <person name="Rodriguez-Valera F."/>
            <person name="Lopez-Garcia P."/>
        </authorList>
    </citation>
    <scope>NUCLEOTIDE SEQUENCE</scope>
</reference>
<dbReference type="InterPro" id="IPR023095">
    <property type="entry name" value="Ade_MeTrfase_dom_2"/>
</dbReference>
<evidence type="ECO:0000256" key="5">
    <source>
        <dbReference type="ARBA" id="ARBA00022691"/>
    </source>
</evidence>
<evidence type="ECO:0000313" key="7">
    <source>
        <dbReference type="EMBL" id="AIF07910.1"/>
    </source>
</evidence>
<dbReference type="Pfam" id="PF02086">
    <property type="entry name" value="MethyltransfD12"/>
    <property type="match status" value="1"/>
</dbReference>
<dbReference type="PANTHER" id="PTHR30481:SF3">
    <property type="entry name" value="DNA ADENINE METHYLASE"/>
    <property type="match status" value="1"/>
</dbReference>
<dbReference type="PRINTS" id="PR00505">
    <property type="entry name" value="D12N6MTFRASE"/>
</dbReference>
<dbReference type="GO" id="GO:0006298">
    <property type="term" value="P:mismatch repair"/>
    <property type="evidence" value="ECO:0007669"/>
    <property type="project" value="TreeGrafter"/>
</dbReference>
<keyword evidence="4 7" id="KW-0808">Transferase</keyword>
<keyword evidence="5" id="KW-0949">S-adenosyl-L-methionine</keyword>
<dbReference type="InterPro" id="IPR012263">
    <property type="entry name" value="M_m6A_EcoRV"/>
</dbReference>
<dbReference type="GO" id="GO:0009007">
    <property type="term" value="F:site-specific DNA-methyltransferase (adenine-specific) activity"/>
    <property type="evidence" value="ECO:0007669"/>
    <property type="project" value="UniProtKB-EC"/>
</dbReference>
<dbReference type="GO" id="GO:1904047">
    <property type="term" value="F:S-adenosyl-L-methionine binding"/>
    <property type="evidence" value="ECO:0007669"/>
    <property type="project" value="TreeGrafter"/>
</dbReference>
<dbReference type="Gene3D" id="1.10.1020.10">
    <property type="entry name" value="Adenine-specific Methyltransferase, Domain 2"/>
    <property type="match status" value="1"/>
</dbReference>
<dbReference type="InterPro" id="IPR012327">
    <property type="entry name" value="MeTrfase_D12"/>
</dbReference>
<dbReference type="GO" id="GO:0009307">
    <property type="term" value="P:DNA restriction-modification system"/>
    <property type="evidence" value="ECO:0007669"/>
    <property type="project" value="InterPro"/>
</dbReference>
<dbReference type="EC" id="2.1.1.72" evidence="2"/>
<dbReference type="PROSITE" id="PS00092">
    <property type="entry name" value="N6_MTASE"/>
    <property type="match status" value="1"/>
</dbReference>
<name>A0A075GYE0_9ARCH</name>
<sequence>MAQEYRQIAVSEPKPFVKWVGGKRQLMQELENNFPKQFGTYHEPFLGGGAVMFNLLSKEPKLSCNVSDFNSDLILAYITIRDKLGKLIESLENHSKNYHNDSTEYYYEVRKQEPKQQIEKVSRLIFLNRTCFNGLYRVNKKGQFNVPLGRYTNPNIVNKENLTSVSKILQSEKIKISCRGFEAVLDDTKKGDLIYFDPPYQPISNTANFTSYTHRDFTEDDLERLATLANQLNSKGCHVLLSNSNSKVVKDYFSEKHWKISSINANRAINSNAQKRTGHKEIIIKNY</sequence>
<dbReference type="Gene3D" id="3.40.50.150">
    <property type="entry name" value="Vaccinia Virus protein VP39"/>
    <property type="match status" value="1"/>
</dbReference>
<organism evidence="7">
    <name type="scientific">uncultured marine thaumarchaeote KM3_25_D06</name>
    <dbReference type="NCBI Taxonomy" id="1456104"/>
    <lineage>
        <taxon>Archaea</taxon>
        <taxon>Nitrososphaerota</taxon>
        <taxon>environmental samples</taxon>
    </lineage>
</organism>
<evidence type="ECO:0000256" key="3">
    <source>
        <dbReference type="ARBA" id="ARBA00022603"/>
    </source>
</evidence>
<gene>
    <name evidence="7" type="primary">dam</name>
</gene>
<protein>
    <recommendedName>
        <fullName evidence="2">site-specific DNA-methyltransferase (adenine-specific)</fullName>
        <ecNumber evidence="2">2.1.1.72</ecNumber>
    </recommendedName>
</protein>
<accession>A0A075GYE0</accession>
<comment type="catalytic activity">
    <reaction evidence="6">
        <text>a 2'-deoxyadenosine in DNA + S-adenosyl-L-methionine = an N(6)-methyl-2'-deoxyadenosine in DNA + S-adenosyl-L-homocysteine + H(+)</text>
        <dbReference type="Rhea" id="RHEA:15197"/>
        <dbReference type="Rhea" id="RHEA-COMP:12418"/>
        <dbReference type="Rhea" id="RHEA-COMP:12419"/>
        <dbReference type="ChEBI" id="CHEBI:15378"/>
        <dbReference type="ChEBI" id="CHEBI:57856"/>
        <dbReference type="ChEBI" id="CHEBI:59789"/>
        <dbReference type="ChEBI" id="CHEBI:90615"/>
        <dbReference type="ChEBI" id="CHEBI:90616"/>
        <dbReference type="EC" id="2.1.1.72"/>
    </reaction>
</comment>
<dbReference type="GO" id="GO:0043565">
    <property type="term" value="F:sequence-specific DNA binding"/>
    <property type="evidence" value="ECO:0007669"/>
    <property type="project" value="TreeGrafter"/>
</dbReference>
<dbReference type="NCBIfam" id="TIGR00571">
    <property type="entry name" value="dam"/>
    <property type="match status" value="1"/>
</dbReference>
<dbReference type="AlphaFoldDB" id="A0A075GYE0"/>
<dbReference type="InterPro" id="IPR002052">
    <property type="entry name" value="DNA_methylase_N6_adenine_CS"/>
</dbReference>
<dbReference type="SUPFAM" id="SSF53335">
    <property type="entry name" value="S-adenosyl-L-methionine-dependent methyltransferases"/>
    <property type="match status" value="1"/>
</dbReference>
<dbReference type="InterPro" id="IPR029063">
    <property type="entry name" value="SAM-dependent_MTases_sf"/>
</dbReference>
<dbReference type="PIRSF" id="PIRSF000398">
    <property type="entry name" value="M_m6A_EcoRV"/>
    <property type="match status" value="1"/>
</dbReference>
<proteinExistence type="inferred from homology"/>